<reference evidence="3" key="1">
    <citation type="submission" date="2016-10" db="EMBL/GenBank/DDBJ databases">
        <authorList>
            <person name="Varghese N."/>
            <person name="Submissions S."/>
        </authorList>
    </citation>
    <scope>NUCLEOTIDE SEQUENCE [LARGE SCALE GENOMIC DNA]</scope>
    <source>
        <strain evidence="3">CGMCC 1.6495</strain>
    </source>
</reference>
<dbReference type="Proteomes" id="UP000198505">
    <property type="component" value="Unassembled WGS sequence"/>
</dbReference>
<protein>
    <submittedName>
        <fullName evidence="2">Phospholipid transport system transporter-binding protein</fullName>
    </submittedName>
</protein>
<dbReference type="Gene3D" id="3.30.750.24">
    <property type="entry name" value="STAS domain"/>
    <property type="match status" value="1"/>
</dbReference>
<dbReference type="EMBL" id="FOGS01000002">
    <property type="protein sequence ID" value="SER65335.1"/>
    <property type="molecule type" value="Genomic_DNA"/>
</dbReference>
<name>A0A1H9QYK6_9GAMM</name>
<proteinExistence type="predicted"/>
<feature type="domain" description="MlaB-like STAS" evidence="1">
    <location>
        <begin position="19"/>
        <end position="100"/>
    </location>
</feature>
<organism evidence="2 3">
    <name type="scientific">Vreelandella subterranea</name>
    <dbReference type="NCBI Taxonomy" id="416874"/>
    <lineage>
        <taxon>Bacteria</taxon>
        <taxon>Pseudomonadati</taxon>
        <taxon>Pseudomonadota</taxon>
        <taxon>Gammaproteobacteria</taxon>
        <taxon>Oceanospirillales</taxon>
        <taxon>Halomonadaceae</taxon>
        <taxon>Vreelandella</taxon>
    </lineage>
</organism>
<keyword evidence="3" id="KW-1185">Reference proteome</keyword>
<evidence type="ECO:0000259" key="1">
    <source>
        <dbReference type="Pfam" id="PF13466"/>
    </source>
</evidence>
<evidence type="ECO:0000313" key="2">
    <source>
        <dbReference type="EMBL" id="SER65335.1"/>
    </source>
</evidence>
<dbReference type="STRING" id="416874.SAMN04487958_102141"/>
<dbReference type="InterPro" id="IPR036513">
    <property type="entry name" value="STAS_dom_sf"/>
</dbReference>
<dbReference type="AlphaFoldDB" id="A0A1H9QYK6"/>
<dbReference type="Pfam" id="PF13466">
    <property type="entry name" value="STAS_2"/>
    <property type="match status" value="1"/>
</dbReference>
<dbReference type="SUPFAM" id="SSF52091">
    <property type="entry name" value="SpoIIaa-like"/>
    <property type="match status" value="1"/>
</dbReference>
<dbReference type="InterPro" id="IPR058548">
    <property type="entry name" value="MlaB-like_STAS"/>
</dbReference>
<accession>A0A1H9QYK6</accession>
<sequence length="112" mass="12180">MTVIFADRDVSLRQQGDGLSVQGDVDIASAAALAAEGSRWLSSQQPKTVAFDFSKVVTPRNVALSVLLQWLRTCHEYRIRVTSIALSAPLQRLAELAELDALIQAPDEQSAD</sequence>
<dbReference type="RefSeq" id="WP_092825338.1">
    <property type="nucleotide sequence ID" value="NZ_FOGS01000002.1"/>
</dbReference>
<evidence type="ECO:0000313" key="3">
    <source>
        <dbReference type="Proteomes" id="UP000198505"/>
    </source>
</evidence>
<gene>
    <name evidence="2" type="ORF">SAMN04487958_102141</name>
</gene>